<dbReference type="SUPFAM" id="SSF56601">
    <property type="entry name" value="beta-lactamase/transpeptidase-like"/>
    <property type="match status" value="1"/>
</dbReference>
<comment type="subunit">
    <text evidence="5">Homotetramer.</text>
</comment>
<feature type="binding site" evidence="5">
    <location>
        <position position="168"/>
    </location>
    <ligand>
        <name>substrate</name>
    </ligand>
</feature>
<evidence type="ECO:0000256" key="4">
    <source>
        <dbReference type="ARBA" id="ARBA00049534"/>
    </source>
</evidence>
<gene>
    <name evidence="5 6" type="primary">glsA</name>
    <name evidence="6" type="ORF">WDU96_04090</name>
</gene>
<evidence type="ECO:0000313" key="6">
    <source>
        <dbReference type="EMBL" id="MEJ1154781.1"/>
    </source>
</evidence>
<dbReference type="EC" id="3.5.1.2" evidence="2 5"/>
<name>A0ABU8LSZ5_9MICO</name>
<dbReference type="InterPro" id="IPR015868">
    <property type="entry name" value="Glutaminase"/>
</dbReference>
<dbReference type="PANTHER" id="PTHR12544">
    <property type="entry name" value="GLUTAMINASE"/>
    <property type="match status" value="1"/>
</dbReference>
<evidence type="ECO:0000256" key="2">
    <source>
        <dbReference type="ARBA" id="ARBA00012918"/>
    </source>
</evidence>
<organism evidence="6 7">
    <name type="scientific">Microbacterium marmarense</name>
    <dbReference type="NCBI Taxonomy" id="3122051"/>
    <lineage>
        <taxon>Bacteria</taxon>
        <taxon>Bacillati</taxon>
        <taxon>Actinomycetota</taxon>
        <taxon>Actinomycetes</taxon>
        <taxon>Micrococcales</taxon>
        <taxon>Microbacteriaceae</taxon>
        <taxon>Microbacterium</taxon>
    </lineage>
</organism>
<dbReference type="Gene3D" id="3.40.710.10">
    <property type="entry name" value="DD-peptidase/beta-lactamase superfamily"/>
    <property type="match status" value="1"/>
</dbReference>
<evidence type="ECO:0000256" key="1">
    <source>
        <dbReference type="ARBA" id="ARBA00011076"/>
    </source>
</evidence>
<feature type="binding site" evidence="5">
    <location>
        <position position="269"/>
    </location>
    <ligand>
        <name>substrate</name>
    </ligand>
</feature>
<dbReference type="GO" id="GO:0004359">
    <property type="term" value="F:glutaminase activity"/>
    <property type="evidence" value="ECO:0007669"/>
    <property type="project" value="UniProtKB-EC"/>
</dbReference>
<dbReference type="Proteomes" id="UP001368654">
    <property type="component" value="Unassembled WGS sequence"/>
</dbReference>
<dbReference type="HAMAP" id="MF_00313">
    <property type="entry name" value="Glutaminase"/>
    <property type="match status" value="1"/>
</dbReference>
<dbReference type="EMBL" id="JBBDGL010000001">
    <property type="protein sequence ID" value="MEJ1154781.1"/>
    <property type="molecule type" value="Genomic_DNA"/>
</dbReference>
<protein>
    <recommendedName>
        <fullName evidence="2 5">Glutaminase</fullName>
        <ecNumber evidence="2 5">3.5.1.2</ecNumber>
    </recommendedName>
</protein>
<evidence type="ECO:0000313" key="7">
    <source>
        <dbReference type="Proteomes" id="UP001368654"/>
    </source>
</evidence>
<reference evidence="6 7" key="1">
    <citation type="submission" date="2024-02" db="EMBL/GenBank/DDBJ databases">
        <authorList>
            <person name="Saticioglu I.B."/>
        </authorList>
    </citation>
    <scope>NUCLEOTIDE SEQUENCE [LARGE SCALE GENOMIC DNA]</scope>
    <source>
        <strain evidence="6 7">Mu-86</strain>
    </source>
</reference>
<dbReference type="PANTHER" id="PTHR12544:SF48">
    <property type="entry name" value="GLUTAMINASE 1"/>
    <property type="match status" value="1"/>
</dbReference>
<accession>A0ABU8LSZ5</accession>
<comment type="caution">
    <text evidence="6">The sequence shown here is derived from an EMBL/GenBank/DDBJ whole genome shotgun (WGS) entry which is preliminary data.</text>
</comment>
<comment type="similarity">
    <text evidence="1 5">Belongs to the glutaminase family.</text>
</comment>
<dbReference type="Pfam" id="PF04960">
    <property type="entry name" value="Glutaminase"/>
    <property type="match status" value="1"/>
</dbReference>
<proteinExistence type="inferred from homology"/>
<feature type="binding site" evidence="5">
    <location>
        <position position="251"/>
    </location>
    <ligand>
        <name>substrate</name>
    </ligand>
</feature>
<feature type="binding site" evidence="5">
    <location>
        <position position="124"/>
    </location>
    <ligand>
        <name>substrate</name>
    </ligand>
</feature>
<feature type="binding site" evidence="5">
    <location>
        <position position="73"/>
    </location>
    <ligand>
        <name>substrate</name>
    </ligand>
</feature>
<feature type="binding site" evidence="5">
    <location>
        <position position="175"/>
    </location>
    <ligand>
        <name>substrate</name>
    </ligand>
</feature>
<evidence type="ECO:0000256" key="5">
    <source>
        <dbReference type="HAMAP-Rule" id="MF_00313"/>
    </source>
</evidence>
<sequence length="321" mass="33507">MAIADERSPRNTEIAAAVSAAYATHRADSGGANASYIPYLASVDSSLFAVAVVTVDGSVHVAGDSHVDFAIESISKLTTMALAMSQIGPDAFHSKVGADPTGMAFNSVMALEMHSDLPLSPMVNAGAMASTSLVVAKDAEDRWRQILKMQSEFTGRDLQLSEVVNSSEQQTNFHNRAIAWLLYGGGAMHCDPMEAVEIYTRQCSTMISAVDLATMGATLAFDGVNPVSGARVVESELVPHLLAEMMMEGMYTRSGDWAYTVGLPGKSGVGGGVVAVAPGELAIAAFSPPLDEAGNSVRAQAAIADVATALELGLFRSRSTS</sequence>
<feature type="binding site" evidence="5">
    <location>
        <position position="199"/>
    </location>
    <ligand>
        <name>substrate</name>
    </ligand>
</feature>
<comment type="catalytic activity">
    <reaction evidence="4 5">
        <text>L-glutamine + H2O = L-glutamate + NH4(+)</text>
        <dbReference type="Rhea" id="RHEA:15889"/>
        <dbReference type="ChEBI" id="CHEBI:15377"/>
        <dbReference type="ChEBI" id="CHEBI:28938"/>
        <dbReference type="ChEBI" id="CHEBI:29985"/>
        <dbReference type="ChEBI" id="CHEBI:58359"/>
        <dbReference type="EC" id="3.5.1.2"/>
    </reaction>
</comment>
<dbReference type="NCBIfam" id="TIGR03814">
    <property type="entry name" value="Gln_ase"/>
    <property type="match status" value="1"/>
</dbReference>
<dbReference type="NCBIfam" id="NF009020">
    <property type="entry name" value="PRK12356.1"/>
    <property type="match status" value="1"/>
</dbReference>
<keyword evidence="3 5" id="KW-0378">Hydrolase</keyword>
<dbReference type="RefSeq" id="WP_337337209.1">
    <property type="nucleotide sequence ID" value="NZ_JBBDGL010000001.1"/>
</dbReference>
<evidence type="ECO:0000256" key="3">
    <source>
        <dbReference type="ARBA" id="ARBA00022801"/>
    </source>
</evidence>
<keyword evidence="5" id="KW-0007">Acetylation</keyword>
<keyword evidence="7" id="KW-1185">Reference proteome</keyword>
<dbReference type="InterPro" id="IPR012338">
    <property type="entry name" value="Beta-lactam/transpept-like"/>
</dbReference>